<dbReference type="SUPFAM" id="SSF49785">
    <property type="entry name" value="Galactose-binding domain-like"/>
    <property type="match status" value="1"/>
</dbReference>
<sequence length="184" mass="20418">MAEPDPSRNGSIGPTPRPEYPRPSFVRDEWLTLNGSWQFAFDPGDSGRERGLVEAELPDRITVPFCPESELSGIGDTDFHPAVWYRRAVDHDATVWVDGREVARHSGGFTPFTADLTDVERPGEESVVVVRIRDNPRGPQARGKQSTEYANHGCVYRLRARLRDTDGEGAAVTVPADLAPRLHL</sequence>
<gene>
    <name evidence="2" type="ORF">Aru02nite_32250</name>
</gene>
<dbReference type="PANTHER" id="PTHR42732">
    <property type="entry name" value="BETA-GALACTOSIDASE"/>
    <property type="match status" value="1"/>
</dbReference>
<comment type="caution">
    <text evidence="2">The sequence shown here is derived from an EMBL/GenBank/DDBJ whole genome shotgun (WGS) entry which is preliminary data.</text>
</comment>
<dbReference type="RefSeq" id="WP_203658304.1">
    <property type="nucleotide sequence ID" value="NZ_BAAAZM010000009.1"/>
</dbReference>
<dbReference type="Proteomes" id="UP000612808">
    <property type="component" value="Unassembled WGS sequence"/>
</dbReference>
<dbReference type="AlphaFoldDB" id="A0A8J3NAQ0"/>
<organism evidence="2 3">
    <name type="scientific">Actinocatenispora rupis</name>
    <dbReference type="NCBI Taxonomy" id="519421"/>
    <lineage>
        <taxon>Bacteria</taxon>
        <taxon>Bacillati</taxon>
        <taxon>Actinomycetota</taxon>
        <taxon>Actinomycetes</taxon>
        <taxon>Micromonosporales</taxon>
        <taxon>Micromonosporaceae</taxon>
        <taxon>Actinocatenispora</taxon>
    </lineage>
</organism>
<keyword evidence="3" id="KW-1185">Reference proteome</keyword>
<dbReference type="InterPro" id="IPR051913">
    <property type="entry name" value="GH2_Domain-Containing"/>
</dbReference>
<dbReference type="EMBL" id="BOMB01000017">
    <property type="protein sequence ID" value="GID12336.1"/>
    <property type="molecule type" value="Genomic_DNA"/>
</dbReference>
<evidence type="ECO:0008006" key="4">
    <source>
        <dbReference type="Google" id="ProtNLM"/>
    </source>
</evidence>
<dbReference type="Gene3D" id="2.60.120.260">
    <property type="entry name" value="Galactose-binding domain-like"/>
    <property type="match status" value="2"/>
</dbReference>
<evidence type="ECO:0000313" key="2">
    <source>
        <dbReference type="EMBL" id="GID12336.1"/>
    </source>
</evidence>
<dbReference type="PANTHER" id="PTHR42732:SF3">
    <property type="entry name" value="HYDROLASE"/>
    <property type="match status" value="1"/>
</dbReference>
<evidence type="ECO:0000256" key="1">
    <source>
        <dbReference type="SAM" id="MobiDB-lite"/>
    </source>
</evidence>
<name>A0A8J3NAQ0_9ACTN</name>
<accession>A0A8J3NAQ0</accession>
<proteinExistence type="predicted"/>
<protein>
    <recommendedName>
        <fullName evidence="4">Glycosyl hydrolases family 2, sugar binding domain</fullName>
    </recommendedName>
</protein>
<dbReference type="InterPro" id="IPR008979">
    <property type="entry name" value="Galactose-bd-like_sf"/>
</dbReference>
<feature type="region of interest" description="Disordered" evidence="1">
    <location>
        <begin position="1"/>
        <end position="23"/>
    </location>
</feature>
<reference evidence="2" key="1">
    <citation type="submission" date="2021-01" db="EMBL/GenBank/DDBJ databases">
        <title>Whole genome shotgun sequence of Actinocatenispora rupis NBRC 107355.</title>
        <authorList>
            <person name="Komaki H."/>
            <person name="Tamura T."/>
        </authorList>
    </citation>
    <scope>NUCLEOTIDE SEQUENCE</scope>
    <source>
        <strain evidence="2">NBRC 107355</strain>
    </source>
</reference>
<evidence type="ECO:0000313" key="3">
    <source>
        <dbReference type="Proteomes" id="UP000612808"/>
    </source>
</evidence>